<dbReference type="InterPro" id="IPR021409">
    <property type="entry name" value="DUF3047"/>
</dbReference>
<dbReference type="Pfam" id="PF11249">
    <property type="entry name" value="DUF3047"/>
    <property type="match status" value="1"/>
</dbReference>
<dbReference type="OrthoDB" id="9775969at2"/>
<keyword evidence="2" id="KW-1185">Reference proteome</keyword>
<dbReference type="AlphaFoldDB" id="A0A432W1A8"/>
<evidence type="ECO:0008006" key="3">
    <source>
        <dbReference type="Google" id="ProtNLM"/>
    </source>
</evidence>
<sequence length="209" mass="23962">MAAAVGSAQASLNWQAEDIIKWDSHSFEGHTQYLLVDEQFGDREPAHVLAQCQDGQASGLFYRGDIDLDETPMISWEWRITQFPDTDDEQQKRGDDFAARIYVLREHSILRWRTRALNYVWTQHTPVGQDWPNPFASQAHMIAQRQGVPEDGEWHTETRDMKEDFINFHGEAPDKINAIAIMTDCDNSNSSATAAYRSIRVHAREADIQ</sequence>
<dbReference type="EMBL" id="PIPL01000004">
    <property type="protein sequence ID" value="RUO23010.1"/>
    <property type="molecule type" value="Genomic_DNA"/>
</dbReference>
<organism evidence="1 2">
    <name type="scientific">Aliidiomarina minuta</name>
    <dbReference type="NCBI Taxonomy" id="880057"/>
    <lineage>
        <taxon>Bacteria</taxon>
        <taxon>Pseudomonadati</taxon>
        <taxon>Pseudomonadota</taxon>
        <taxon>Gammaproteobacteria</taxon>
        <taxon>Alteromonadales</taxon>
        <taxon>Idiomarinaceae</taxon>
        <taxon>Aliidiomarina</taxon>
    </lineage>
</organism>
<accession>A0A432W1A8</accession>
<gene>
    <name evidence="1" type="ORF">CWE09_13850</name>
</gene>
<evidence type="ECO:0000313" key="1">
    <source>
        <dbReference type="EMBL" id="RUO23010.1"/>
    </source>
</evidence>
<comment type="caution">
    <text evidence="1">The sequence shown here is derived from an EMBL/GenBank/DDBJ whole genome shotgun (WGS) entry which is preliminary data.</text>
</comment>
<reference evidence="1 2" key="1">
    <citation type="journal article" date="2011" name="Front. Microbiol.">
        <title>Genomic signatures of strain selection and enhancement in Bacillus atrophaeus var. globigii, a historical biowarfare simulant.</title>
        <authorList>
            <person name="Gibbons H.S."/>
            <person name="Broomall S.M."/>
            <person name="McNew L.A."/>
            <person name="Daligault H."/>
            <person name="Chapman C."/>
            <person name="Bruce D."/>
            <person name="Karavis M."/>
            <person name="Krepps M."/>
            <person name="McGregor P.A."/>
            <person name="Hong C."/>
            <person name="Park K.H."/>
            <person name="Akmal A."/>
            <person name="Feldman A."/>
            <person name="Lin J.S."/>
            <person name="Chang W.E."/>
            <person name="Higgs B.W."/>
            <person name="Demirev P."/>
            <person name="Lindquist J."/>
            <person name="Liem A."/>
            <person name="Fochler E."/>
            <person name="Read T.D."/>
            <person name="Tapia R."/>
            <person name="Johnson S."/>
            <person name="Bishop-Lilly K.A."/>
            <person name="Detter C."/>
            <person name="Han C."/>
            <person name="Sozhamannan S."/>
            <person name="Rosenzweig C.N."/>
            <person name="Skowronski E.W."/>
        </authorList>
    </citation>
    <scope>NUCLEOTIDE SEQUENCE [LARGE SCALE GENOMIC DNA]</scope>
    <source>
        <strain evidence="1 2">MLST1</strain>
    </source>
</reference>
<protein>
    <recommendedName>
        <fullName evidence="3">DUF3047 domain-containing protein</fullName>
    </recommendedName>
</protein>
<dbReference type="Proteomes" id="UP000288293">
    <property type="component" value="Unassembled WGS sequence"/>
</dbReference>
<name>A0A432W1A8_9GAMM</name>
<proteinExistence type="predicted"/>
<evidence type="ECO:0000313" key="2">
    <source>
        <dbReference type="Proteomes" id="UP000288293"/>
    </source>
</evidence>